<reference evidence="2" key="1">
    <citation type="submission" date="2020-04" db="EMBL/GenBank/DDBJ databases">
        <authorList>
            <person name="Chiriac C."/>
            <person name="Salcher M."/>
            <person name="Ghai R."/>
            <person name="Kavagutti S V."/>
        </authorList>
    </citation>
    <scope>NUCLEOTIDE SEQUENCE</scope>
</reference>
<dbReference type="EMBL" id="LR796737">
    <property type="protein sequence ID" value="CAB4162658.1"/>
    <property type="molecule type" value="Genomic_DNA"/>
</dbReference>
<dbReference type="EMBL" id="LR796418">
    <property type="protein sequence ID" value="CAB4143168.1"/>
    <property type="molecule type" value="Genomic_DNA"/>
</dbReference>
<dbReference type="InterPro" id="IPR027412">
    <property type="entry name" value="Gp9_C_dom_sf"/>
</dbReference>
<evidence type="ECO:0000313" key="2">
    <source>
        <dbReference type="EMBL" id="CAB4162658.1"/>
    </source>
</evidence>
<gene>
    <name evidence="1" type="ORF">UFOVP436_84</name>
    <name evidence="2" type="ORF">UFOVP784_84</name>
</gene>
<protein>
    <submittedName>
        <fullName evidence="2">Uncharacterized protein</fullName>
    </submittedName>
</protein>
<accession>A0A6J5NZW8</accession>
<proteinExistence type="predicted"/>
<organism evidence="2">
    <name type="scientific">uncultured Caudovirales phage</name>
    <dbReference type="NCBI Taxonomy" id="2100421"/>
    <lineage>
        <taxon>Viruses</taxon>
        <taxon>Duplodnaviria</taxon>
        <taxon>Heunggongvirae</taxon>
        <taxon>Uroviricota</taxon>
        <taxon>Caudoviricetes</taxon>
        <taxon>Peduoviridae</taxon>
        <taxon>Maltschvirus</taxon>
        <taxon>Maltschvirus maltsch</taxon>
    </lineage>
</organism>
<dbReference type="Gene3D" id="2.60.40.1680">
    <property type="entry name" value="4-oxalocrotonate tautomerase-like"/>
    <property type="match status" value="1"/>
</dbReference>
<sequence>MAGTVYTSTIGNGSATSFTINHNLGTRDVVVVARNAASPYEVIDVRWEATTTGTITLDFSAAPSSNSVRVGVYSAVAGSTITTTLATQTDVTLTTPANGDFLRYNGSVWINDAVNLSTDTIGDYVSSLVAGTGITLSNNSGEGSTPTIAVTSNTFDAFGAASNAQTAAQNYAANLVANVATAFEVAGDSGTSKTITSGSDTLSILGGTGLTSVTSNTDTITINLDNTAVTAGSYGNANTAATFTVDAQGRLTAASQNAISILASQVSDFAANTRAQISVAGDLAYNSSTGVISFTNDAGDIESVTAGTGLAGGGTSGAVTLDLANTAVTAGNYGAANTVATFTVDAQGRLTAASNSTISINASQISDLASNVVTSLAGTANEVEVSASAGSITIGLPSNVTIGQDLVVTGNLTVSGNVTTVNTEQLDVEDNIVTLNSGVVGSPTLNAGLEVNRGTSTDVGIIWNETTDKWTFTNDGTNYANFGDVTAAALIAAAGGDGTAGQALTTNGSGVLDFTTIVGTTEASIISAVGADGANGAVLMTNGAGDLTFTTLTAAKISDFTANTRAAISVSGDLAYNSSTGVISFTNDAGDIESVTAGTGLAGGGTSGAVTLDLANTAVTAGSYGAAGTVSTFTVDAQGRLTAASNSSISITASQVSDFAEAAQDAVEGAITAGTGVTKAYNDGANTISLSIGQDVATNAAVTFGSVATGAITLDSGTGELNTSTQLVTVNTVTTVDSFDKATYRTAKYLIQVTQGSKYTTSEVLLVHDGTTSYMSEYAVIELGGTVIPLTVSTSISASNVLLRVTITDAASTNATVKVARTLIAV</sequence>
<evidence type="ECO:0000313" key="1">
    <source>
        <dbReference type="EMBL" id="CAB4143168.1"/>
    </source>
</evidence>
<name>A0A6J5NZW8_9CAUD</name>